<dbReference type="InterPro" id="IPR036465">
    <property type="entry name" value="vWFA_dom_sf"/>
</dbReference>
<dbReference type="OrthoDB" id="2142040at2759"/>
<reference evidence="3" key="2">
    <citation type="journal article" date="2023" name="IMA Fungus">
        <title>Comparative genomic study of the Penicillium genus elucidates a diverse pangenome and 15 lateral gene transfer events.</title>
        <authorList>
            <person name="Petersen C."/>
            <person name="Sorensen T."/>
            <person name="Nielsen M.R."/>
            <person name="Sondergaard T.E."/>
            <person name="Sorensen J.L."/>
            <person name="Fitzpatrick D.A."/>
            <person name="Frisvad J.C."/>
            <person name="Nielsen K.L."/>
        </authorList>
    </citation>
    <scope>NUCLEOTIDE SEQUENCE</scope>
    <source>
        <strain evidence="3">IBT 21917</strain>
    </source>
</reference>
<dbReference type="PANTHER" id="PTHR34706:SF1">
    <property type="entry name" value="VWFA DOMAIN-CONTAINING PROTEIN"/>
    <property type="match status" value="1"/>
</dbReference>
<sequence length="333" mass="37619">MPLFEKSTPPPLWSSFGSHRRRESTQQEKAQAPAPTSTSEKMGNTHSRTKSRGSSIFTRCRPSFRRSMWDPPAYDSLDWKAPATSKTSSEDSDSRYAFLKDFDTIFLVDDSSSMSGPRWHEAEEAIAAIAPICTRYDSDGIDIYFLNHRRTSTAHSTGCYSNITTAADVQEIFSNVRPRGSTPVGKRLLEILAPYLRRVERMQKARNNHGDGVLCDPALYVKPINIITITDGEFTDDAESVIVQVARALDSPRCGALPWQIGIQFFQIGDDENVRRYLQELDDDLGKWFRDEQLRDIVDTVPWRGQRGSSLDADGILKCVLGSVNKKYDRRQV</sequence>
<dbReference type="InterPro" id="IPR002035">
    <property type="entry name" value="VWF_A"/>
</dbReference>
<protein>
    <recommendedName>
        <fullName evidence="2">VWFA domain-containing protein</fullName>
    </recommendedName>
</protein>
<comment type="caution">
    <text evidence="3">The sequence shown here is derived from an EMBL/GenBank/DDBJ whole genome shotgun (WGS) entry which is preliminary data.</text>
</comment>
<evidence type="ECO:0000313" key="3">
    <source>
        <dbReference type="EMBL" id="KAJ5161913.1"/>
    </source>
</evidence>
<evidence type="ECO:0000259" key="2">
    <source>
        <dbReference type="PROSITE" id="PS50234"/>
    </source>
</evidence>
<evidence type="ECO:0000256" key="1">
    <source>
        <dbReference type="SAM" id="MobiDB-lite"/>
    </source>
</evidence>
<dbReference type="SUPFAM" id="SSF53300">
    <property type="entry name" value="vWA-like"/>
    <property type="match status" value="1"/>
</dbReference>
<feature type="compositionally biased region" description="Polar residues" evidence="1">
    <location>
        <begin position="34"/>
        <end position="55"/>
    </location>
</feature>
<name>A0A9W9LLN9_9EURO</name>
<dbReference type="Proteomes" id="UP001146351">
    <property type="component" value="Unassembled WGS sequence"/>
</dbReference>
<dbReference type="PANTHER" id="PTHR34706">
    <property type="entry name" value="SLR1338 PROTEIN"/>
    <property type="match status" value="1"/>
</dbReference>
<keyword evidence="4" id="KW-1185">Reference proteome</keyword>
<feature type="domain" description="VWFA" evidence="2">
    <location>
        <begin position="103"/>
        <end position="282"/>
    </location>
</feature>
<evidence type="ECO:0000313" key="4">
    <source>
        <dbReference type="Proteomes" id="UP001146351"/>
    </source>
</evidence>
<dbReference type="PROSITE" id="PS50234">
    <property type="entry name" value="VWFA"/>
    <property type="match status" value="1"/>
</dbReference>
<reference evidence="3" key="1">
    <citation type="submission" date="2022-11" db="EMBL/GenBank/DDBJ databases">
        <authorList>
            <person name="Petersen C."/>
        </authorList>
    </citation>
    <scope>NUCLEOTIDE SEQUENCE</scope>
    <source>
        <strain evidence="3">IBT 21917</strain>
    </source>
</reference>
<feature type="region of interest" description="Disordered" evidence="1">
    <location>
        <begin position="1"/>
        <end position="55"/>
    </location>
</feature>
<proteinExistence type="predicted"/>
<accession>A0A9W9LLN9</accession>
<dbReference type="Gene3D" id="3.40.50.410">
    <property type="entry name" value="von Willebrand factor, type A domain"/>
    <property type="match status" value="1"/>
</dbReference>
<dbReference type="EMBL" id="JAPQKO010000005">
    <property type="protein sequence ID" value="KAJ5161913.1"/>
    <property type="molecule type" value="Genomic_DNA"/>
</dbReference>
<organism evidence="3 4">
    <name type="scientific">Penicillium capsulatum</name>
    <dbReference type="NCBI Taxonomy" id="69766"/>
    <lineage>
        <taxon>Eukaryota</taxon>
        <taxon>Fungi</taxon>
        <taxon>Dikarya</taxon>
        <taxon>Ascomycota</taxon>
        <taxon>Pezizomycotina</taxon>
        <taxon>Eurotiomycetes</taxon>
        <taxon>Eurotiomycetidae</taxon>
        <taxon>Eurotiales</taxon>
        <taxon>Aspergillaceae</taxon>
        <taxon>Penicillium</taxon>
    </lineage>
</organism>
<dbReference type="AlphaFoldDB" id="A0A9W9LLN9"/>
<gene>
    <name evidence="3" type="ORF">N7492_007305</name>
</gene>